<dbReference type="RefSeq" id="WP_344907756.1">
    <property type="nucleotide sequence ID" value="NZ_BAAAYO010000006.1"/>
</dbReference>
<evidence type="ECO:0000313" key="1">
    <source>
        <dbReference type="EMBL" id="MFB9755193.1"/>
    </source>
</evidence>
<protein>
    <submittedName>
        <fullName evidence="1">Uncharacterized protein</fullName>
    </submittedName>
</protein>
<keyword evidence="2" id="KW-1185">Reference proteome</keyword>
<dbReference type="SUPFAM" id="SSF51905">
    <property type="entry name" value="FAD/NAD(P)-binding domain"/>
    <property type="match status" value="1"/>
</dbReference>
<reference evidence="1 2" key="1">
    <citation type="submission" date="2024-09" db="EMBL/GenBank/DDBJ databases">
        <authorList>
            <person name="Sun Q."/>
            <person name="Mori K."/>
        </authorList>
    </citation>
    <scope>NUCLEOTIDE SEQUENCE [LARGE SCALE GENOMIC DNA]</scope>
    <source>
        <strain evidence="1 2">JCM 12520</strain>
    </source>
</reference>
<organism evidence="1 2">
    <name type="scientific">Paenibacillus hodogayensis</name>
    <dbReference type="NCBI Taxonomy" id="279208"/>
    <lineage>
        <taxon>Bacteria</taxon>
        <taxon>Bacillati</taxon>
        <taxon>Bacillota</taxon>
        <taxon>Bacilli</taxon>
        <taxon>Bacillales</taxon>
        <taxon>Paenibacillaceae</taxon>
        <taxon>Paenibacillus</taxon>
    </lineage>
</organism>
<proteinExistence type="predicted"/>
<dbReference type="EMBL" id="JBHMAG010000018">
    <property type="protein sequence ID" value="MFB9755193.1"/>
    <property type="molecule type" value="Genomic_DNA"/>
</dbReference>
<dbReference type="InterPro" id="IPR036188">
    <property type="entry name" value="FAD/NAD-bd_sf"/>
</dbReference>
<comment type="caution">
    <text evidence="1">The sequence shown here is derived from an EMBL/GenBank/DDBJ whole genome shotgun (WGS) entry which is preliminary data.</text>
</comment>
<sequence>MTHPHYPLLVYGATSAGLGLTVAAPAGTLLVERSSLVGHEFVAAYNPGHRWERRLDSAAAELLRTELLERGLLTPEGRVHLPAIAPVLFRLIRQHCLHVQMMTEIVEVVPDRNGYAVTLLNASGLTRVTAGRLIDTTPLCSSLGARRMTPIAKSINAMLHAPGTAELPPSPLPEPLDGRVSLLDGLYPGERILRLELDAGDGWLTAREKLHRYWADHYTAFAPWTIAALADAFDIRTTELDRDIADRWSWFPSSSYANLLEAYDAGYTKGCLLHETTVSA</sequence>
<accession>A0ABV5W3P4</accession>
<gene>
    <name evidence="1" type="ORF">ACFFNY_26775</name>
</gene>
<evidence type="ECO:0000313" key="2">
    <source>
        <dbReference type="Proteomes" id="UP001589619"/>
    </source>
</evidence>
<name>A0ABV5W3P4_9BACL</name>
<dbReference type="Proteomes" id="UP001589619">
    <property type="component" value="Unassembled WGS sequence"/>
</dbReference>